<sequence>MRIQYASDLHIELWPKATYDETLQPMAPILVLCGDICIPSHPNFYKFLEYISELWETILYIPGICEMKESFDTFLKICSTFKNIRVLHMNYYLLKDTILVVGLPLMTRKHNEMFDENKDFLEKIVKISPYPLLIVSYYAPFTWLYEEDIVKNPSESIAEPDLEKLITKPVIAWIVGHNHLPIEYTRRYFLSTGEEGSVLFVSNPRGRILTYKGKIYPQNQYYRKEAVLTLNPSVMEEYSSHNSSEIPEWHRKNLEMVKKQ</sequence>
<dbReference type="InterPro" id="IPR029052">
    <property type="entry name" value="Metallo-depent_PP-like"/>
</dbReference>
<dbReference type="PANTHER" id="PTHR37844">
    <property type="entry name" value="SER/THR PROTEIN PHOSPHATASE SUPERFAMILY (AFU_ORTHOLOGUE AFUA_1G14840)"/>
    <property type="match status" value="1"/>
</dbReference>
<dbReference type="EMBL" id="MN740165">
    <property type="protein sequence ID" value="QHT91447.1"/>
    <property type="molecule type" value="Genomic_DNA"/>
</dbReference>
<accession>A0A6C0IHP6</accession>
<dbReference type="SUPFAM" id="SSF56300">
    <property type="entry name" value="Metallo-dependent phosphatases"/>
    <property type="match status" value="1"/>
</dbReference>
<protein>
    <recommendedName>
        <fullName evidence="2">Calcineurin-like phosphoesterase domain-containing protein</fullName>
    </recommendedName>
</protein>
<proteinExistence type="predicted"/>
<dbReference type="PANTHER" id="PTHR37844:SF2">
    <property type="entry name" value="SER_THR PROTEIN PHOSPHATASE SUPERFAMILY (AFU_ORTHOLOGUE AFUA_1G14840)"/>
    <property type="match status" value="1"/>
</dbReference>
<evidence type="ECO:0008006" key="2">
    <source>
        <dbReference type="Google" id="ProtNLM"/>
    </source>
</evidence>
<dbReference type="Gene3D" id="3.60.21.10">
    <property type="match status" value="1"/>
</dbReference>
<name>A0A6C0IHP6_9ZZZZ</name>
<reference evidence="1" key="1">
    <citation type="journal article" date="2020" name="Nature">
        <title>Giant virus diversity and host interactions through global metagenomics.</title>
        <authorList>
            <person name="Schulz F."/>
            <person name="Roux S."/>
            <person name="Paez-Espino D."/>
            <person name="Jungbluth S."/>
            <person name="Walsh D.A."/>
            <person name="Denef V.J."/>
            <person name="McMahon K.D."/>
            <person name="Konstantinidis K.T."/>
            <person name="Eloe-Fadrosh E.A."/>
            <person name="Kyrpides N.C."/>
            <person name="Woyke T."/>
        </authorList>
    </citation>
    <scope>NUCLEOTIDE SEQUENCE</scope>
    <source>
        <strain evidence="1">GVMAG-M-3300023184-77</strain>
    </source>
</reference>
<dbReference type="AlphaFoldDB" id="A0A6C0IHP6"/>
<evidence type="ECO:0000313" key="1">
    <source>
        <dbReference type="EMBL" id="QHT91447.1"/>
    </source>
</evidence>
<organism evidence="1">
    <name type="scientific">viral metagenome</name>
    <dbReference type="NCBI Taxonomy" id="1070528"/>
    <lineage>
        <taxon>unclassified sequences</taxon>
        <taxon>metagenomes</taxon>
        <taxon>organismal metagenomes</taxon>
    </lineage>
</organism>